<feature type="compositionally biased region" description="Low complexity" evidence="1">
    <location>
        <begin position="1"/>
        <end position="14"/>
    </location>
</feature>
<dbReference type="Proteomes" id="UP000001628">
    <property type="component" value="Unassembled WGS sequence"/>
</dbReference>
<feature type="compositionally biased region" description="Polar residues" evidence="1">
    <location>
        <begin position="15"/>
        <end position="30"/>
    </location>
</feature>
<dbReference type="EMBL" id="KN275961">
    <property type="protein sequence ID" value="KGM92067.1"/>
    <property type="molecule type" value="Genomic_DNA"/>
</dbReference>
<proteinExistence type="predicted"/>
<dbReference type="VEuPathDB" id="FungiDB:PADG_11862"/>
<evidence type="ECO:0000313" key="2">
    <source>
        <dbReference type="EMBL" id="KGM92067.1"/>
    </source>
</evidence>
<dbReference type="RefSeq" id="XP_010760577.1">
    <property type="nucleotide sequence ID" value="XM_010762275.1"/>
</dbReference>
<gene>
    <name evidence="2" type="ORF">PADG_11862</name>
</gene>
<protein>
    <submittedName>
        <fullName evidence="2">Uncharacterized protein</fullName>
    </submittedName>
</protein>
<dbReference type="InParanoid" id="A0A0A0HTU8"/>
<evidence type="ECO:0000256" key="1">
    <source>
        <dbReference type="SAM" id="MobiDB-lite"/>
    </source>
</evidence>
<accession>A0A0A0HTU8</accession>
<organism evidence="2 3">
    <name type="scientific">Paracoccidioides brasiliensis (strain Pb18)</name>
    <dbReference type="NCBI Taxonomy" id="502780"/>
    <lineage>
        <taxon>Eukaryota</taxon>
        <taxon>Fungi</taxon>
        <taxon>Dikarya</taxon>
        <taxon>Ascomycota</taxon>
        <taxon>Pezizomycotina</taxon>
        <taxon>Eurotiomycetes</taxon>
        <taxon>Eurotiomycetidae</taxon>
        <taxon>Onygenales</taxon>
        <taxon>Ajellomycetaceae</taxon>
        <taxon>Paracoccidioides</taxon>
    </lineage>
</organism>
<keyword evidence="3" id="KW-1185">Reference proteome</keyword>
<dbReference type="GeneID" id="22587759"/>
<name>A0A0A0HTU8_PARBD</name>
<dbReference type="HOGENOM" id="CLU_2831852_0_0_1"/>
<reference evidence="2 3" key="1">
    <citation type="journal article" date="2011" name="PLoS Genet.">
        <title>Comparative genomic analysis of human fungal pathogens causing paracoccidioidomycosis.</title>
        <authorList>
            <person name="Desjardins C.A."/>
            <person name="Champion M.D."/>
            <person name="Holder J.W."/>
            <person name="Muszewska A."/>
            <person name="Goldberg J."/>
            <person name="Bailao A.M."/>
            <person name="Brigido M.M."/>
            <person name="Ferreira M.E."/>
            <person name="Garcia A.M."/>
            <person name="Grynberg M."/>
            <person name="Gujja S."/>
            <person name="Heiman D.I."/>
            <person name="Henn M.R."/>
            <person name="Kodira C.D."/>
            <person name="Leon-Narvaez H."/>
            <person name="Longo L.V."/>
            <person name="Ma L.J."/>
            <person name="Malavazi I."/>
            <person name="Matsuo A.L."/>
            <person name="Morais F.V."/>
            <person name="Pereira M."/>
            <person name="Rodriguez-Brito S."/>
            <person name="Sakthikumar S."/>
            <person name="Salem-Izacc S.M."/>
            <person name="Sykes S.M."/>
            <person name="Teixeira M.M."/>
            <person name="Vallejo M.C."/>
            <person name="Walter M.E."/>
            <person name="Yandava C."/>
            <person name="Young S."/>
            <person name="Zeng Q."/>
            <person name="Zucker J."/>
            <person name="Felipe M.S."/>
            <person name="Goldman G.H."/>
            <person name="Haas B.J."/>
            <person name="McEwen J.G."/>
            <person name="Nino-Vega G."/>
            <person name="Puccia R."/>
            <person name="San-Blas G."/>
            <person name="Soares C.M."/>
            <person name="Birren B.W."/>
            <person name="Cuomo C.A."/>
        </authorList>
    </citation>
    <scope>NUCLEOTIDE SEQUENCE [LARGE SCALE GENOMIC DNA]</scope>
    <source>
        <strain evidence="2 3">Pb18</strain>
    </source>
</reference>
<evidence type="ECO:0000313" key="3">
    <source>
        <dbReference type="Proteomes" id="UP000001628"/>
    </source>
</evidence>
<dbReference type="AlphaFoldDB" id="A0A0A0HTU8"/>
<sequence>MSVAAAAAATASTSPLTSNGPFTMGTTLKSDSGKTYKIENMIVDRRNPPLCVYRARLLTTVLDGEF</sequence>
<dbReference type="KEGG" id="pbn:PADG_11862"/>
<feature type="region of interest" description="Disordered" evidence="1">
    <location>
        <begin position="1"/>
        <end position="31"/>
    </location>
</feature>